<dbReference type="Gene3D" id="1.10.760.10">
    <property type="entry name" value="Cytochrome c-like domain"/>
    <property type="match status" value="1"/>
</dbReference>
<organism evidence="6 7">
    <name type="scientific">Rubripirellula reticaptiva</name>
    <dbReference type="NCBI Taxonomy" id="2528013"/>
    <lineage>
        <taxon>Bacteria</taxon>
        <taxon>Pseudomonadati</taxon>
        <taxon>Planctomycetota</taxon>
        <taxon>Planctomycetia</taxon>
        <taxon>Pirellulales</taxon>
        <taxon>Pirellulaceae</taxon>
        <taxon>Rubripirellula</taxon>
    </lineage>
</organism>
<protein>
    <submittedName>
        <fullName evidence="6">Neutral/alkaline non-lysosomal ceramidase</fullName>
    </submittedName>
</protein>
<evidence type="ECO:0000256" key="1">
    <source>
        <dbReference type="ARBA" id="ARBA00022617"/>
    </source>
</evidence>
<dbReference type="NCBIfam" id="TIGR02603">
    <property type="entry name" value="CxxCH_TIGR02603"/>
    <property type="match status" value="1"/>
</dbReference>
<dbReference type="InterPro" id="IPR055557">
    <property type="entry name" value="DUF7133"/>
</dbReference>
<sequence>MNDRTCIWLILISMAVFRVSVSAAELVPVGFARQDITPDRDVRLSGYGSRDNVMTGVRDKIFVRAMAMGKDDKLCVMLSIEGIVVTAEQTKRLLAGIDEHHSIDRSRLVVCSTHSHAAPQIYGGLTNLLQNPPTEPQVKDLKDYLDIVQLQSLKCVEAAIKNQQPCQLTVGSSRASFAAHRRVITDGVWSGFGVSEDGPTDRRVRVLVARDGNGKLRGAVYQYACHCTTLGPSFNEVTGDWAGLSAAELETNNDSAVFLPVIGCGADANPEPRDSYEAAVAHGHEMAAAVESVLAMDSLTSLPGTPTTRFGYAGLSAEQPSREELTAYLDDPKVTRQRWARNMLDLWNTKGRLPESYPSPVHTWTFGDSLAWVFLGGEVVVQYQMRLEDELDAFDDVWVAAYTDDVFAYVASQRMRSAGGYEVDYSMVYYNQPGRWQSGTENLLVNRVKEVLRSPKQNEGFQSPSDSLNCMRVPEGFKIDLVAAEPLVVDPINVAFAADGSVWVVEMGDYPQGSPTGGRVKRLEDTTGDGTLDAATLFLDGLDYPTSVYPWRDGAIVIAAPDVLFARDSDGDGKADEREVLLTGIGKANPQHRASGFEWGLDGMIYFGAGDDTENLHSLRADVTVNVKGCDVRWDPESGHLERLPGKTQFIRSRDRWGRWYGNTNSVPLFHYRIDDVDLLKRNATVSRKQLVLDPGVAPPVFPSSRTVDRFNDLFAKNRITSACSSIVLRGDGMGQAMVDAALVCEPVHNLVARFRLQSDQATVKGTRFEQDQSLDWATSTDTWFRPVRVIEAPDGSVWIVDMYRKVIEHPQWIPDSWQQSLDLRAGSTAGRIYRVSKVDHLAQIQMNLADPKDYARNIASTSAAVRDLTAQQIKLTSDDEALEPLRRVARQATDPAIRLQAFGCLCFKDWHTAEDWARILNDKEPLVVATVIQLARRKWETAGKPVVAFTRKYLSASTHHPAIDSALLLALANAPSADADAQLTRLVDRTWMRAWGMEAMSLASVERAPIVVNRLLTAINLADAQLDPTQWNQTQDGIAALWATCRESDQQMILERLFDSTQAQMTSAQLMIALVVSPQSFDSSGKQNQLIKQVVDRAREELRSGDQPISMQVRAAQLLGCSLIPIENQLADLKEMLRPDQPGALRRAGLAAAYRIESEQTAQLLIDAWKQLLPDERTTAGATLLQRRDWTRRFIESLVDEKIKINDLDASTLSGLRNYDDYGIMKKFGSLLSISTPSERKDLIDRYVAEMSSSPQGEIKIAQKLYRENCAICHEPPSDKSQPISASVQSLGPPLANLKKWNTLQWATAVLDPNANIESKFKQYRILTKSGQVMAGVVIDQAESDVRMGLADGRQVLIARDKIERIEDSGVSMMPEGFEAKLSPKQLNQIVDYLRNR</sequence>
<dbReference type="Pfam" id="PF23500">
    <property type="entry name" value="DUF7133"/>
    <property type="match status" value="1"/>
</dbReference>
<dbReference type="InterPro" id="IPR036909">
    <property type="entry name" value="Cyt_c-like_dom_sf"/>
</dbReference>
<dbReference type="InterPro" id="IPR009056">
    <property type="entry name" value="Cyt_c-like_dom"/>
</dbReference>
<dbReference type="GO" id="GO:0046872">
    <property type="term" value="F:metal ion binding"/>
    <property type="evidence" value="ECO:0007669"/>
    <property type="project" value="UniProtKB-KW"/>
</dbReference>
<dbReference type="RefSeq" id="WP_186776147.1">
    <property type="nucleotide sequence ID" value="NZ_SJPX01000002.1"/>
</dbReference>
<evidence type="ECO:0000256" key="4">
    <source>
        <dbReference type="PROSITE-ProRule" id="PRU00433"/>
    </source>
</evidence>
<keyword evidence="3 4" id="KW-0408">Iron</keyword>
<evidence type="ECO:0000256" key="2">
    <source>
        <dbReference type="ARBA" id="ARBA00022723"/>
    </source>
</evidence>
<reference evidence="6 7" key="1">
    <citation type="submission" date="2019-02" db="EMBL/GenBank/DDBJ databases">
        <title>Deep-cultivation of Planctomycetes and their phenomic and genomic characterization uncovers novel biology.</title>
        <authorList>
            <person name="Wiegand S."/>
            <person name="Jogler M."/>
            <person name="Boedeker C."/>
            <person name="Pinto D."/>
            <person name="Vollmers J."/>
            <person name="Rivas-Marin E."/>
            <person name="Kohn T."/>
            <person name="Peeters S.H."/>
            <person name="Heuer A."/>
            <person name="Rast P."/>
            <person name="Oberbeckmann S."/>
            <person name="Bunk B."/>
            <person name="Jeske O."/>
            <person name="Meyerdierks A."/>
            <person name="Storesund J.E."/>
            <person name="Kallscheuer N."/>
            <person name="Luecker S."/>
            <person name="Lage O.M."/>
            <person name="Pohl T."/>
            <person name="Merkel B.J."/>
            <person name="Hornburger P."/>
            <person name="Mueller R.-W."/>
            <person name="Bruemmer F."/>
            <person name="Labrenz M."/>
            <person name="Spormann A.M."/>
            <person name="Op Den Camp H."/>
            <person name="Overmann J."/>
            <person name="Amann R."/>
            <person name="Jetten M.S.M."/>
            <person name="Mascher T."/>
            <person name="Medema M.H."/>
            <person name="Devos D.P."/>
            <person name="Kaster A.-K."/>
            <person name="Ovreas L."/>
            <person name="Rohde M."/>
            <person name="Galperin M.Y."/>
            <person name="Jogler C."/>
        </authorList>
    </citation>
    <scope>NUCLEOTIDE SEQUENCE [LARGE SCALE GENOMIC DNA]</scope>
    <source>
        <strain evidence="6 7">Poly59</strain>
    </source>
</reference>
<dbReference type="PANTHER" id="PTHR33546">
    <property type="entry name" value="LARGE, MULTIFUNCTIONAL SECRETED PROTEIN-RELATED"/>
    <property type="match status" value="1"/>
</dbReference>
<dbReference type="GO" id="GO:0009055">
    <property type="term" value="F:electron transfer activity"/>
    <property type="evidence" value="ECO:0007669"/>
    <property type="project" value="InterPro"/>
</dbReference>
<dbReference type="PROSITE" id="PS51007">
    <property type="entry name" value="CYTC"/>
    <property type="match status" value="1"/>
</dbReference>
<accession>A0A5C6F5S2</accession>
<evidence type="ECO:0000313" key="7">
    <source>
        <dbReference type="Proteomes" id="UP000317977"/>
    </source>
</evidence>
<dbReference type="Proteomes" id="UP000317977">
    <property type="component" value="Unassembled WGS sequence"/>
</dbReference>
<dbReference type="GO" id="GO:0020037">
    <property type="term" value="F:heme binding"/>
    <property type="evidence" value="ECO:0007669"/>
    <property type="project" value="InterPro"/>
</dbReference>
<dbReference type="SUPFAM" id="SSF46626">
    <property type="entry name" value="Cytochrome c"/>
    <property type="match status" value="1"/>
</dbReference>
<dbReference type="NCBIfam" id="TIGR02604">
    <property type="entry name" value="Piru_Ver_Nterm"/>
    <property type="match status" value="1"/>
</dbReference>
<evidence type="ECO:0000313" key="6">
    <source>
        <dbReference type="EMBL" id="TWU55874.1"/>
    </source>
</evidence>
<dbReference type="Gene3D" id="2.120.10.30">
    <property type="entry name" value="TolB, C-terminal domain"/>
    <property type="match status" value="1"/>
</dbReference>
<keyword evidence="1 4" id="KW-0349">Heme</keyword>
<dbReference type="Pfam" id="PF04734">
    <property type="entry name" value="Ceramidase_alk"/>
    <property type="match status" value="1"/>
</dbReference>
<dbReference type="InterPro" id="IPR011042">
    <property type="entry name" value="6-blade_b-propeller_TolB-like"/>
</dbReference>
<evidence type="ECO:0000259" key="5">
    <source>
        <dbReference type="PROSITE" id="PS51007"/>
    </source>
</evidence>
<comment type="caution">
    <text evidence="6">The sequence shown here is derived from an EMBL/GenBank/DDBJ whole genome shotgun (WGS) entry which is preliminary data.</text>
</comment>
<dbReference type="InterPro" id="IPR013428">
    <property type="entry name" value="Membrane-bound_put_N"/>
</dbReference>
<gene>
    <name evidence="6" type="ORF">Poly59_21770</name>
</gene>
<feature type="domain" description="Cytochrome c" evidence="5">
    <location>
        <begin position="1258"/>
        <end position="1398"/>
    </location>
</feature>
<evidence type="ECO:0000256" key="3">
    <source>
        <dbReference type="ARBA" id="ARBA00023004"/>
    </source>
</evidence>
<keyword evidence="7" id="KW-1185">Reference proteome</keyword>
<name>A0A5C6F5S2_9BACT</name>
<dbReference type="InterPro" id="IPR013427">
    <property type="entry name" value="Haem-bd_dom_put"/>
</dbReference>
<dbReference type="InterPro" id="IPR011041">
    <property type="entry name" value="Quinoprot_gluc/sorb_DH_b-prop"/>
</dbReference>
<dbReference type="InterPro" id="IPR031329">
    <property type="entry name" value="NEUT/ALK_ceramidase_N"/>
</dbReference>
<dbReference type="PANTHER" id="PTHR33546:SF1">
    <property type="entry name" value="LARGE, MULTIFUNCTIONAL SECRETED PROTEIN"/>
    <property type="match status" value="1"/>
</dbReference>
<dbReference type="SUPFAM" id="SSF50952">
    <property type="entry name" value="Soluble quinoprotein glucose dehydrogenase"/>
    <property type="match status" value="1"/>
</dbReference>
<proteinExistence type="predicted"/>
<keyword evidence="2 4" id="KW-0479">Metal-binding</keyword>
<dbReference type="EMBL" id="SJPX01000002">
    <property type="protein sequence ID" value="TWU55874.1"/>
    <property type="molecule type" value="Genomic_DNA"/>
</dbReference>